<sequence length="772" mass="87094">KKFILADIDPSEGPVLSVSSYLQRPLDRIQNYKDLLKELIRNKARNGQNCCLLEEAYSMVSSLPTRSENTHHVSLIENYPANLEALGEPIRQGPFNVWEGAPGIRTSSRGHHRHVFLFKNYVIICKQKRDTNTDTQAYIFKNMMKLTDIDVNETVEGDERAFEIWHEREDSVRKYTLQARTIIIKNSWLRDLCNLQQRYSMLAWSPPDFDAVLTDCTAELGQTVKLACKVTGSPKPVVTWFKDGRAVEVDPHHIIIEDPDGSCTLILDNMTADDSGQYMCFASSAAGNASTLGKITVQVPPRFVNKLRNATLIVGEDVQFTCTIQSAPSPKIRWFKEGKLLTDQEKYQTYSEPRSGVVVLVIKNPGERDLGHYECEACFFVSLISYHYFLLLVTEQDTKVPKKTIIIEETITTVVKNTRMKRHMSPHPSSMGVYRSEASTTEAPRHRKTMTRKPVPTLYVTEPEGATAQNPKWVEVEEIIEYKVNKSPKLPRRRGASPSKRPPPDNPNANNSNNKLVEAMQVSVDSMDSWNSEGKILTNEYENTESISEVYSDFEQPYILVETGTDDGGDDDATIIIPEYENNGELGAQDHKILAESNKVLTVEDLDDYVPKEGETFGCPGDSQMHAEKPCEIAILQREINETTVGQPILLTLERPVATMKPQPGFFSRFKEHLSNVFTNTSTVSNVKSRGEKTAPIYVSRVACIQSATTTGPSRRHRKQEIKPRYCSEVQRGTLNGPQSFKTQVSANTFSYAPIGQSLTFQITKKYQNEKQ</sequence>
<dbReference type="GO" id="GO:0005085">
    <property type="term" value="F:guanyl-nucleotide exchange factor activity"/>
    <property type="evidence" value="ECO:0007669"/>
    <property type="project" value="InterPro"/>
</dbReference>
<dbReference type="Pfam" id="PF07679">
    <property type="entry name" value="I-set"/>
    <property type="match status" value="2"/>
</dbReference>
<dbReference type="GeneTree" id="ENSGT00940000154756"/>
<dbReference type="PROSITE" id="PS50010">
    <property type="entry name" value="DH_2"/>
    <property type="match status" value="1"/>
</dbReference>
<dbReference type="SUPFAM" id="SSF48726">
    <property type="entry name" value="Immunoglobulin"/>
    <property type="match status" value="2"/>
</dbReference>
<comment type="subcellular location">
    <subcellularLocation>
        <location evidence="1">Cytoplasm</location>
    </subcellularLocation>
</comment>
<keyword evidence="2" id="KW-0963">Cytoplasm</keyword>
<dbReference type="STRING" id="8005.ENSEEEP00000021886"/>
<dbReference type="SMART" id="SM00406">
    <property type="entry name" value="IGv"/>
    <property type="match status" value="1"/>
</dbReference>
<proteinExistence type="predicted"/>
<dbReference type="InterPro" id="IPR036179">
    <property type="entry name" value="Ig-like_dom_sf"/>
</dbReference>
<reference evidence="11" key="1">
    <citation type="journal article" date="2014" name="Science">
        <title>Nonhuman genetics. Genomic basis for the convergent evolution of electric organs.</title>
        <authorList>
            <person name="Gallant J.R."/>
            <person name="Traeger L.L."/>
            <person name="Volkening J.D."/>
            <person name="Moffett H."/>
            <person name="Chen P.H."/>
            <person name="Novina C.D."/>
            <person name="Phillips G.N.Jr."/>
            <person name="Anand R."/>
            <person name="Wells G.B."/>
            <person name="Pinch M."/>
            <person name="Guth R."/>
            <person name="Unguez G.A."/>
            <person name="Albert J.S."/>
            <person name="Zakon H.H."/>
            <person name="Samanta M.P."/>
            <person name="Sussman M.R."/>
        </authorList>
    </citation>
    <scope>NUCLEOTIDE SEQUENCE [LARGE SCALE GENOMIC DNA]</scope>
</reference>
<evidence type="ECO:0000256" key="5">
    <source>
        <dbReference type="ARBA" id="ARBA00023319"/>
    </source>
</evidence>
<dbReference type="SMART" id="SM00233">
    <property type="entry name" value="PH"/>
    <property type="match status" value="1"/>
</dbReference>
<dbReference type="PROSITE" id="PS50003">
    <property type="entry name" value="PH_DOMAIN"/>
    <property type="match status" value="1"/>
</dbReference>
<feature type="domain" description="Ig-like" evidence="9">
    <location>
        <begin position="207"/>
        <end position="296"/>
    </location>
</feature>
<dbReference type="InterPro" id="IPR001849">
    <property type="entry name" value="PH_domain"/>
</dbReference>
<dbReference type="CDD" id="cd13239">
    <property type="entry name" value="PH_Obscurin"/>
    <property type="match status" value="1"/>
</dbReference>
<feature type="domain" description="Ig-like" evidence="9">
    <location>
        <begin position="301"/>
        <end position="377"/>
    </location>
</feature>
<evidence type="ECO:0000256" key="3">
    <source>
        <dbReference type="ARBA" id="ARBA00022737"/>
    </source>
</evidence>
<feature type="domain" description="PH" evidence="7">
    <location>
        <begin position="88"/>
        <end position="197"/>
    </location>
</feature>
<dbReference type="InterPro" id="IPR003598">
    <property type="entry name" value="Ig_sub2"/>
</dbReference>
<dbReference type="FunFam" id="2.30.29.30:FF:000197">
    <property type="entry name" value="obscurin isoform X5"/>
    <property type="match status" value="1"/>
</dbReference>
<evidence type="ECO:0000259" key="7">
    <source>
        <dbReference type="PROSITE" id="PS50003"/>
    </source>
</evidence>
<dbReference type="InterPro" id="IPR007110">
    <property type="entry name" value="Ig-like_dom"/>
</dbReference>
<dbReference type="InterPro" id="IPR035899">
    <property type="entry name" value="DBL_dom_sf"/>
</dbReference>
<dbReference type="PROSITE" id="PS50835">
    <property type="entry name" value="IG_LIKE"/>
    <property type="match status" value="2"/>
</dbReference>
<dbReference type="GO" id="GO:0005737">
    <property type="term" value="C:cytoplasm"/>
    <property type="evidence" value="ECO:0007669"/>
    <property type="project" value="UniProtKB-SubCell"/>
</dbReference>
<evidence type="ECO:0000259" key="8">
    <source>
        <dbReference type="PROSITE" id="PS50010"/>
    </source>
</evidence>
<feature type="domain" description="DH" evidence="8">
    <location>
        <begin position="1"/>
        <end position="70"/>
    </location>
</feature>
<organism evidence="10 11">
    <name type="scientific">Electrophorus electricus</name>
    <name type="common">Electric eel</name>
    <name type="synonym">Gymnotus electricus</name>
    <dbReference type="NCBI Taxonomy" id="8005"/>
    <lineage>
        <taxon>Eukaryota</taxon>
        <taxon>Metazoa</taxon>
        <taxon>Chordata</taxon>
        <taxon>Craniata</taxon>
        <taxon>Vertebrata</taxon>
        <taxon>Euteleostomi</taxon>
        <taxon>Actinopterygii</taxon>
        <taxon>Neopterygii</taxon>
        <taxon>Teleostei</taxon>
        <taxon>Ostariophysi</taxon>
        <taxon>Gymnotiformes</taxon>
        <taxon>Gymnotoidei</taxon>
        <taxon>Gymnotidae</taxon>
        <taxon>Electrophorus</taxon>
    </lineage>
</organism>
<dbReference type="SMART" id="SM00409">
    <property type="entry name" value="IG"/>
    <property type="match status" value="2"/>
</dbReference>
<dbReference type="SUPFAM" id="SSF48065">
    <property type="entry name" value="DBL homology domain (DH-domain)"/>
    <property type="match status" value="1"/>
</dbReference>
<evidence type="ECO:0008006" key="12">
    <source>
        <dbReference type="Google" id="ProtNLM"/>
    </source>
</evidence>
<reference evidence="10" key="5">
    <citation type="submission" date="2025-09" db="UniProtKB">
        <authorList>
            <consortium name="Ensembl"/>
        </authorList>
    </citation>
    <scope>IDENTIFICATION</scope>
</reference>
<dbReference type="InterPro" id="IPR055251">
    <property type="entry name" value="SOS1_NGEF_PH"/>
</dbReference>
<dbReference type="InterPro" id="IPR013106">
    <property type="entry name" value="Ig_V-set"/>
</dbReference>
<evidence type="ECO:0000256" key="4">
    <source>
        <dbReference type="ARBA" id="ARBA00023157"/>
    </source>
</evidence>
<dbReference type="Proteomes" id="UP000314983">
    <property type="component" value="Chromosome 10"/>
</dbReference>
<dbReference type="OMA" id="KPKVRWF"/>
<dbReference type="InterPro" id="IPR000219">
    <property type="entry name" value="DH_dom"/>
</dbReference>
<keyword evidence="11" id="KW-1185">Reference proteome</keyword>
<dbReference type="SMART" id="SM00408">
    <property type="entry name" value="IGc2"/>
    <property type="match status" value="2"/>
</dbReference>
<reference evidence="10" key="4">
    <citation type="submission" date="2025-08" db="UniProtKB">
        <authorList>
            <consortium name="Ensembl"/>
        </authorList>
    </citation>
    <scope>IDENTIFICATION</scope>
</reference>
<dbReference type="Gene3D" id="2.60.40.10">
    <property type="entry name" value="Immunoglobulins"/>
    <property type="match status" value="2"/>
</dbReference>
<dbReference type="AlphaFoldDB" id="A0A4W4FDR8"/>
<reference evidence="10" key="3">
    <citation type="submission" date="2020-05" db="EMBL/GenBank/DDBJ databases">
        <title>Electrophorus electricus (electric eel) genome, fEleEle1, primary haplotype.</title>
        <authorList>
            <person name="Myers G."/>
            <person name="Meyer A."/>
            <person name="Fedrigo O."/>
            <person name="Formenti G."/>
            <person name="Rhie A."/>
            <person name="Tracey A."/>
            <person name="Sims Y."/>
            <person name="Jarvis E.D."/>
        </authorList>
    </citation>
    <scope>NUCLEOTIDE SEQUENCE [LARGE SCALE GENOMIC DNA]</scope>
</reference>
<dbReference type="InterPro" id="IPR013098">
    <property type="entry name" value="Ig_I-set"/>
</dbReference>
<dbReference type="PANTHER" id="PTHR13817:SF171">
    <property type="entry name" value="STRETCHIN-MLCK, ISOFORM U"/>
    <property type="match status" value="1"/>
</dbReference>
<dbReference type="FunFam" id="2.60.40.10:FF:000032">
    <property type="entry name" value="palladin isoform X1"/>
    <property type="match status" value="1"/>
</dbReference>
<keyword evidence="5" id="KW-0393">Immunoglobulin domain</keyword>
<dbReference type="InterPro" id="IPR011993">
    <property type="entry name" value="PH-like_dom_sf"/>
</dbReference>
<protein>
    <recommendedName>
        <fullName evidence="12">OBSCN</fullName>
    </recommendedName>
</protein>
<dbReference type="PANTHER" id="PTHR13817">
    <property type="entry name" value="TITIN"/>
    <property type="match status" value="1"/>
</dbReference>
<dbReference type="InterPro" id="IPR050964">
    <property type="entry name" value="Striated_Muscle_Regulatory"/>
</dbReference>
<evidence type="ECO:0000259" key="9">
    <source>
        <dbReference type="PROSITE" id="PS50835"/>
    </source>
</evidence>
<accession>A0A4W4FDR8</accession>
<dbReference type="InterPro" id="IPR013783">
    <property type="entry name" value="Ig-like_fold"/>
</dbReference>
<dbReference type="Ensembl" id="ENSEEET00000022130.2">
    <property type="protein sequence ID" value="ENSEEEP00000021886.2"/>
    <property type="gene ID" value="ENSEEEG00000010634.2"/>
</dbReference>
<evidence type="ECO:0000256" key="1">
    <source>
        <dbReference type="ARBA" id="ARBA00004496"/>
    </source>
</evidence>
<evidence type="ECO:0000256" key="6">
    <source>
        <dbReference type="SAM" id="MobiDB-lite"/>
    </source>
</evidence>
<name>A0A4W4FDR8_ELEEL</name>
<feature type="region of interest" description="Disordered" evidence="6">
    <location>
        <begin position="422"/>
        <end position="453"/>
    </location>
</feature>
<evidence type="ECO:0000313" key="10">
    <source>
        <dbReference type="Ensembl" id="ENSEEEP00000021886.2"/>
    </source>
</evidence>
<dbReference type="SUPFAM" id="SSF50729">
    <property type="entry name" value="PH domain-like"/>
    <property type="match status" value="1"/>
</dbReference>
<dbReference type="Gene3D" id="1.20.900.10">
    <property type="entry name" value="Dbl homology (DH) domain"/>
    <property type="match status" value="1"/>
</dbReference>
<evidence type="ECO:0000313" key="11">
    <source>
        <dbReference type="Proteomes" id="UP000314983"/>
    </source>
</evidence>
<keyword evidence="3" id="KW-0677">Repeat</keyword>
<dbReference type="Pfam" id="PF22697">
    <property type="entry name" value="SOS1_NGEF_PH"/>
    <property type="match status" value="1"/>
</dbReference>
<keyword evidence="4" id="KW-1015">Disulfide bond</keyword>
<dbReference type="CDD" id="cd20971">
    <property type="entry name" value="IgI_1_Titin-A168_like"/>
    <property type="match status" value="1"/>
</dbReference>
<reference evidence="11" key="2">
    <citation type="journal article" date="2017" name="Sci. Adv.">
        <title>A tail of two voltages: Proteomic comparison of the three electric organs of the electric eel.</title>
        <authorList>
            <person name="Traeger L.L."/>
            <person name="Sabat G."/>
            <person name="Barrett-Wilt G.A."/>
            <person name="Wells G.B."/>
            <person name="Sussman M.R."/>
        </authorList>
    </citation>
    <scope>NUCLEOTIDE SEQUENCE [LARGE SCALE GENOMIC DNA]</scope>
</reference>
<dbReference type="Gene3D" id="2.30.29.30">
    <property type="entry name" value="Pleckstrin-homology domain (PH domain)/Phosphotyrosine-binding domain (PTB)"/>
    <property type="match status" value="1"/>
</dbReference>
<feature type="region of interest" description="Disordered" evidence="6">
    <location>
        <begin position="487"/>
        <end position="514"/>
    </location>
</feature>
<evidence type="ECO:0000256" key="2">
    <source>
        <dbReference type="ARBA" id="ARBA00022490"/>
    </source>
</evidence>
<dbReference type="InterPro" id="IPR003599">
    <property type="entry name" value="Ig_sub"/>
</dbReference>
<dbReference type="FunFam" id="2.60.40.10:FF:000380">
    <property type="entry name" value="obscurin isoform X3"/>
    <property type="match status" value="1"/>
</dbReference>